<dbReference type="InterPro" id="IPR003245">
    <property type="entry name" value="Phytocyanin_dom"/>
</dbReference>
<dbReference type="GO" id="GO:0009055">
    <property type="term" value="F:electron transfer activity"/>
    <property type="evidence" value="ECO:0007669"/>
    <property type="project" value="InterPro"/>
</dbReference>
<evidence type="ECO:0000259" key="4">
    <source>
        <dbReference type="PROSITE" id="PS51485"/>
    </source>
</evidence>
<protein>
    <recommendedName>
        <fullName evidence="4">Phytocyanin domain-containing protein</fullName>
    </recommendedName>
</protein>
<keyword evidence="1" id="KW-0479">Metal-binding</keyword>
<keyword evidence="3" id="KW-0812">Transmembrane</keyword>
<keyword evidence="2" id="KW-0186">Copper</keyword>
<reference evidence="5 6" key="1">
    <citation type="journal article" date="2019" name="Genome Biol. Evol.">
        <title>Insights into the evolution of the New World diploid cottons (Gossypium, subgenus Houzingenia) based on genome sequencing.</title>
        <authorList>
            <person name="Grover C.E."/>
            <person name="Arick M.A. 2nd"/>
            <person name="Thrash A."/>
            <person name="Conover J.L."/>
            <person name="Sanders W.S."/>
            <person name="Peterson D.G."/>
            <person name="Frelichowski J.E."/>
            <person name="Scheffler J.A."/>
            <person name="Scheffler B.E."/>
            <person name="Wendel J.F."/>
        </authorList>
    </citation>
    <scope>NUCLEOTIDE SEQUENCE [LARGE SCALE GENOMIC DNA]</scope>
    <source>
        <strain evidence="5">5</strain>
        <tissue evidence="5">Leaf</tissue>
    </source>
</reference>
<dbReference type="InterPro" id="IPR028871">
    <property type="entry name" value="BlueCu_1_BS"/>
</dbReference>
<proteinExistence type="predicted"/>
<feature type="transmembrane region" description="Helical" evidence="3">
    <location>
        <begin position="211"/>
        <end position="233"/>
    </location>
</feature>
<evidence type="ECO:0000256" key="3">
    <source>
        <dbReference type="SAM" id="Phobius"/>
    </source>
</evidence>
<dbReference type="InterPro" id="IPR039391">
    <property type="entry name" value="Phytocyanin-like"/>
</dbReference>
<evidence type="ECO:0000256" key="1">
    <source>
        <dbReference type="ARBA" id="ARBA00022723"/>
    </source>
</evidence>
<dbReference type="EMBL" id="JABEZY010000004">
    <property type="protein sequence ID" value="MBA0736429.1"/>
    <property type="molecule type" value="Genomic_DNA"/>
</dbReference>
<accession>A0A7J9BJX1</accession>
<name>A0A7J9BJX1_GOSGO</name>
<comment type="caution">
    <text evidence="5">The sequence shown here is derived from an EMBL/GenBank/DDBJ whole genome shotgun (WGS) entry which is preliminary data.</text>
</comment>
<evidence type="ECO:0000313" key="5">
    <source>
        <dbReference type="EMBL" id="MBA0736429.1"/>
    </source>
</evidence>
<keyword evidence="6" id="KW-1185">Reference proteome</keyword>
<dbReference type="GO" id="GO:0046872">
    <property type="term" value="F:metal ion binding"/>
    <property type="evidence" value="ECO:0007669"/>
    <property type="project" value="UniProtKB-KW"/>
</dbReference>
<keyword evidence="3" id="KW-0472">Membrane</keyword>
<dbReference type="Pfam" id="PF02298">
    <property type="entry name" value="Cu_bind_like"/>
    <property type="match status" value="1"/>
</dbReference>
<dbReference type="PANTHER" id="PTHR33021">
    <property type="entry name" value="BLUE COPPER PROTEIN"/>
    <property type="match status" value="1"/>
</dbReference>
<evidence type="ECO:0000256" key="2">
    <source>
        <dbReference type="ARBA" id="ARBA00023008"/>
    </source>
</evidence>
<dbReference type="OrthoDB" id="1933492at2759"/>
<dbReference type="SUPFAM" id="SSF49503">
    <property type="entry name" value="Cupredoxins"/>
    <property type="match status" value="1"/>
</dbReference>
<keyword evidence="3" id="KW-1133">Transmembrane helix</keyword>
<dbReference type="Gene3D" id="2.60.40.420">
    <property type="entry name" value="Cupredoxins - blue copper proteins"/>
    <property type="match status" value="1"/>
</dbReference>
<dbReference type="PROSITE" id="PS51485">
    <property type="entry name" value="PHYTOCYANIN"/>
    <property type="match status" value="1"/>
</dbReference>
<dbReference type="AlphaFoldDB" id="A0A7J9BJX1"/>
<dbReference type="Proteomes" id="UP000593579">
    <property type="component" value="Unassembled WGS sequence"/>
</dbReference>
<dbReference type="InterPro" id="IPR008972">
    <property type="entry name" value="Cupredoxin"/>
</dbReference>
<evidence type="ECO:0000313" key="6">
    <source>
        <dbReference type="Proteomes" id="UP000593579"/>
    </source>
</evidence>
<feature type="domain" description="Phytocyanin" evidence="4">
    <location>
        <begin position="23"/>
        <end position="159"/>
    </location>
</feature>
<sequence>MAVAKSAVIFVFTMALWGVSMAAIHWVGGFAGWTTVAAGSPLDYRIWASTRNFHVGDVIVKFYMKSLYFEFMPNLEIHDGKLSSFINTPTAVFRYNNKFNNVVRVTHQNFKSCNATSPIAVYSSGADTINLTRPGHLYFICSIPGHCLAGQKVNIEVTLAMEHLPSSASAVYQLPQSASVSNEALAPSPESLEPIPGPTQGSAPALRSLNFWLSLSVLAFGFGVTGIGTYSLVEFHV</sequence>
<organism evidence="5 6">
    <name type="scientific">Gossypium gossypioides</name>
    <name type="common">Mexican cotton</name>
    <name type="synonym">Selera gossypioides</name>
    <dbReference type="NCBI Taxonomy" id="34282"/>
    <lineage>
        <taxon>Eukaryota</taxon>
        <taxon>Viridiplantae</taxon>
        <taxon>Streptophyta</taxon>
        <taxon>Embryophyta</taxon>
        <taxon>Tracheophyta</taxon>
        <taxon>Spermatophyta</taxon>
        <taxon>Magnoliopsida</taxon>
        <taxon>eudicotyledons</taxon>
        <taxon>Gunneridae</taxon>
        <taxon>Pentapetalae</taxon>
        <taxon>rosids</taxon>
        <taxon>malvids</taxon>
        <taxon>Malvales</taxon>
        <taxon>Malvaceae</taxon>
        <taxon>Malvoideae</taxon>
        <taxon>Gossypium</taxon>
    </lineage>
</organism>
<dbReference type="PANTHER" id="PTHR33021:SF356">
    <property type="entry name" value="MAVICYANIN"/>
    <property type="match status" value="1"/>
</dbReference>
<dbReference type="PROSITE" id="PS00196">
    <property type="entry name" value="COPPER_BLUE"/>
    <property type="match status" value="1"/>
</dbReference>
<dbReference type="GO" id="GO:0005886">
    <property type="term" value="C:plasma membrane"/>
    <property type="evidence" value="ECO:0007669"/>
    <property type="project" value="TreeGrafter"/>
</dbReference>
<gene>
    <name evidence="5" type="ORF">Gogos_009985</name>
</gene>